<gene>
    <name evidence="1" type="ORF">SCAR479_12187</name>
</gene>
<evidence type="ECO:0000313" key="1">
    <source>
        <dbReference type="EMBL" id="KAK9771190.1"/>
    </source>
</evidence>
<comment type="caution">
    <text evidence="1">The sequence shown here is derived from an EMBL/GenBank/DDBJ whole genome shotgun (WGS) entry which is preliminary data.</text>
</comment>
<accession>A0ABR2XBW6</accession>
<name>A0ABR2XBW6_9PEZI</name>
<protein>
    <submittedName>
        <fullName evidence="1">Uncharacterized protein</fullName>
    </submittedName>
</protein>
<reference evidence="1 2" key="1">
    <citation type="submission" date="2024-02" db="EMBL/GenBank/DDBJ databases">
        <title>First draft genome assembly of two strains of Seiridium cardinale.</title>
        <authorList>
            <person name="Emiliani G."/>
            <person name="Scali E."/>
        </authorList>
    </citation>
    <scope>NUCLEOTIDE SEQUENCE [LARGE SCALE GENOMIC DNA]</scope>
    <source>
        <strain evidence="1 2">BM-138-000479</strain>
    </source>
</reference>
<organism evidence="1 2">
    <name type="scientific">Seiridium cardinale</name>
    <dbReference type="NCBI Taxonomy" id="138064"/>
    <lineage>
        <taxon>Eukaryota</taxon>
        <taxon>Fungi</taxon>
        <taxon>Dikarya</taxon>
        <taxon>Ascomycota</taxon>
        <taxon>Pezizomycotina</taxon>
        <taxon>Sordariomycetes</taxon>
        <taxon>Xylariomycetidae</taxon>
        <taxon>Amphisphaeriales</taxon>
        <taxon>Sporocadaceae</taxon>
        <taxon>Seiridium</taxon>
    </lineage>
</organism>
<proteinExistence type="predicted"/>
<dbReference type="EMBL" id="JARVKM010000079">
    <property type="protein sequence ID" value="KAK9771190.1"/>
    <property type="molecule type" value="Genomic_DNA"/>
</dbReference>
<sequence length="281" mass="32351">MWCPHCAFRERILRDVERSVWRAVWSASGAEARADTRDRRLGHDGLVEPGTMSTPAIALPPGSVRYGQQRRTQQGTYAMIGARTGWRKGNEPGDSCTYASEKRENHWLRTSPNGAFEFTSTAQLLRTSSLQNLVLWAVTAAGRARSMKLRTACRGYVELLTSMRAEINYNVKVDSQVRWWLDPGIPKPWNDIWQVEIEVEDDSHLPQPRLSPRMPLPLAPFRFQIERNATWDLCKIARRHKKNGMTWGRAKRNQVDLVVWRRRENCANETRLGTRSGLLHF</sequence>
<evidence type="ECO:0000313" key="2">
    <source>
        <dbReference type="Proteomes" id="UP001465668"/>
    </source>
</evidence>
<keyword evidence="2" id="KW-1185">Reference proteome</keyword>
<dbReference type="Proteomes" id="UP001465668">
    <property type="component" value="Unassembled WGS sequence"/>
</dbReference>